<evidence type="ECO:0000313" key="4">
    <source>
        <dbReference type="Proteomes" id="UP000007383"/>
    </source>
</evidence>
<dbReference type="PANTHER" id="PTHR34387">
    <property type="entry name" value="SLR1258 PROTEIN"/>
    <property type="match status" value="1"/>
</dbReference>
<dbReference type="PANTHER" id="PTHR34387:SF1">
    <property type="entry name" value="PERIPLASMIC IMMUNOGENIC PROTEIN"/>
    <property type="match status" value="1"/>
</dbReference>
<dbReference type="HOGENOM" id="CLU_080344_4_1_12"/>
<dbReference type="AlphaFoldDB" id="H9UGE0"/>
<dbReference type="eggNOG" id="COG2968">
    <property type="taxonomic scope" value="Bacteria"/>
</dbReference>
<dbReference type="PATRIC" id="fig|889378.3.peg.489"/>
<evidence type="ECO:0000256" key="2">
    <source>
        <dbReference type="SAM" id="MobiDB-lite"/>
    </source>
</evidence>
<keyword evidence="1" id="KW-0175">Coiled coil</keyword>
<evidence type="ECO:0000256" key="1">
    <source>
        <dbReference type="SAM" id="Coils"/>
    </source>
</evidence>
<dbReference type="KEGG" id="sfc:Spiaf_0480"/>
<gene>
    <name evidence="3" type="ordered locus">Spiaf_0480</name>
</gene>
<dbReference type="Pfam" id="PF04402">
    <property type="entry name" value="SIMPL"/>
    <property type="match status" value="1"/>
</dbReference>
<dbReference type="EMBL" id="CP003282">
    <property type="protein sequence ID" value="AFG36583.1"/>
    <property type="molecule type" value="Genomic_DNA"/>
</dbReference>
<feature type="compositionally biased region" description="Polar residues" evidence="2">
    <location>
        <begin position="87"/>
        <end position="105"/>
    </location>
</feature>
<sequence>MVIAALVLTAPAVFARGSAEAGSPPSISVAGEGAVTLSPDIASLQVAVETEHPQAQNAVQDNANRMQALFQSLELLNITRDSIQTTGYQVSVQRPQQRTSPQGDDQPQEPYYRVTNTVRITLEDTDLVGAVIDTVFSAGATHVRNVQFGVSSTAEAELEALELAMQHARDKARRIAEAQGAELGPALWINEEYGGGMPRQQADMMLYARAESTPIAAGDYTVSARVQVTFELR</sequence>
<feature type="region of interest" description="Disordered" evidence="2">
    <location>
        <begin position="87"/>
        <end position="109"/>
    </location>
</feature>
<dbReference type="Proteomes" id="UP000007383">
    <property type="component" value="Chromosome"/>
</dbReference>
<name>H9UGE0_SPIAZ</name>
<organism evidence="3 4">
    <name type="scientific">Spirochaeta africana (strain ATCC 700263 / DSM 8902 / Z-7692)</name>
    <dbReference type="NCBI Taxonomy" id="889378"/>
    <lineage>
        <taxon>Bacteria</taxon>
        <taxon>Pseudomonadati</taxon>
        <taxon>Spirochaetota</taxon>
        <taxon>Spirochaetia</taxon>
        <taxon>Spirochaetales</taxon>
        <taxon>Spirochaetaceae</taxon>
        <taxon>Spirochaeta</taxon>
    </lineage>
</organism>
<dbReference type="GO" id="GO:0006974">
    <property type="term" value="P:DNA damage response"/>
    <property type="evidence" value="ECO:0007669"/>
    <property type="project" value="TreeGrafter"/>
</dbReference>
<evidence type="ECO:0008006" key="5">
    <source>
        <dbReference type="Google" id="ProtNLM"/>
    </source>
</evidence>
<proteinExistence type="predicted"/>
<feature type="coiled-coil region" evidence="1">
    <location>
        <begin position="151"/>
        <end position="178"/>
    </location>
</feature>
<dbReference type="InterPro" id="IPR007497">
    <property type="entry name" value="SIMPL/DUF541"/>
</dbReference>
<protein>
    <recommendedName>
        <fullName evidence="5">Periplasmic/secreted protein</fullName>
    </recommendedName>
</protein>
<evidence type="ECO:0000313" key="3">
    <source>
        <dbReference type="EMBL" id="AFG36583.1"/>
    </source>
</evidence>
<dbReference type="Gene3D" id="3.30.110.170">
    <property type="entry name" value="Protein of unknown function (DUF541), domain 1"/>
    <property type="match status" value="1"/>
</dbReference>
<dbReference type="InterPro" id="IPR052022">
    <property type="entry name" value="26kDa_periplasmic_antigen"/>
</dbReference>
<reference evidence="4" key="1">
    <citation type="journal article" date="2013" name="Stand. Genomic Sci.">
        <title>Complete genome sequence of the halophilic bacterium Spirochaeta africana type strain (Z-7692(T)) from the alkaline Lake Magadi in the East African Rift.</title>
        <authorList>
            <person name="Liolos K."/>
            <person name="Abt B."/>
            <person name="Scheuner C."/>
            <person name="Teshima H."/>
            <person name="Held B."/>
            <person name="Lapidus A."/>
            <person name="Nolan M."/>
            <person name="Lucas S."/>
            <person name="Deshpande S."/>
            <person name="Cheng J.F."/>
            <person name="Tapia R."/>
            <person name="Goodwin L.A."/>
            <person name="Pitluck S."/>
            <person name="Pagani I."/>
            <person name="Ivanova N."/>
            <person name="Mavromatis K."/>
            <person name="Mikhailova N."/>
            <person name="Huntemann M."/>
            <person name="Pati A."/>
            <person name="Chen A."/>
            <person name="Palaniappan K."/>
            <person name="Land M."/>
            <person name="Rohde M."/>
            <person name="Tindall B.J."/>
            <person name="Detter J.C."/>
            <person name="Goker M."/>
            <person name="Bristow J."/>
            <person name="Eisen J.A."/>
            <person name="Markowitz V."/>
            <person name="Hugenholtz P."/>
            <person name="Woyke T."/>
            <person name="Klenk H.P."/>
            <person name="Kyrpides N.C."/>
        </authorList>
    </citation>
    <scope>NUCLEOTIDE SEQUENCE</scope>
    <source>
        <strain evidence="4">ATCC 700263 / DSM 8902 / Z-7692</strain>
    </source>
</reference>
<accession>H9UGE0</accession>
<dbReference type="STRING" id="889378.Spiaf_0480"/>
<dbReference type="Gene3D" id="3.30.70.2970">
    <property type="entry name" value="Protein of unknown function (DUF541), domain 2"/>
    <property type="match status" value="1"/>
</dbReference>
<keyword evidence="4" id="KW-1185">Reference proteome</keyword>